<protein>
    <submittedName>
        <fullName evidence="5">ATP-grasp domain-containing protein</fullName>
    </submittedName>
</protein>
<dbReference type="PROSITE" id="PS50975">
    <property type="entry name" value="ATP_GRASP"/>
    <property type="match status" value="1"/>
</dbReference>
<sequence length="344" mass="38365">MKIKKIILATESQHSWAPSKYLDLSDTQVNELKQYLPTPQQSIELLHNLGVAASKSGIDIEHIVINDITSAMDKIRLSSNNDSCVWIVSDGRIFHNSGPLCAWLKQLDIKTYGIDTTIQSLTDNKYLMSVIAQKHGIKVPESRLYRGKDEVAVLDGFSSNEGYFVKPNTLGSQIGISRASKVNSLKEAVSLSEALHEAYGVEAIIQSYIAGKDYRIPVIESKDQVVNFSCCEVSVINKSGEEQDFSTNRIECDRRWSLNTVTDKSSEAFSSAAHAVNQLYKLGLIADYSGVDMRGSDETGYFFLENNVKPFVDQSFKLLARSIGYDSMGAMFLESIQRDNNRLY</sequence>
<dbReference type="AlphaFoldDB" id="A0A3E0TR12"/>
<reference evidence="5 6" key="1">
    <citation type="submission" date="2018-08" db="EMBL/GenBank/DDBJ databases">
        <title>Thalassotalea euphylliae genome.</title>
        <authorList>
            <person name="Summers S."/>
            <person name="Rice S.A."/>
            <person name="Freckelton M.L."/>
            <person name="Nedved B.T."/>
            <person name="Hadfield M.G."/>
        </authorList>
    </citation>
    <scope>NUCLEOTIDE SEQUENCE [LARGE SCALE GENOMIC DNA]</scope>
    <source>
        <strain evidence="5 6">H1</strain>
    </source>
</reference>
<dbReference type="OrthoDB" id="9813261at2"/>
<name>A0A3E0TR12_9GAMM</name>
<dbReference type="PANTHER" id="PTHR23132">
    <property type="entry name" value="D-ALANINE--D-ALANINE LIGASE"/>
    <property type="match status" value="1"/>
</dbReference>
<evidence type="ECO:0000259" key="4">
    <source>
        <dbReference type="PROSITE" id="PS50975"/>
    </source>
</evidence>
<comment type="caution">
    <text evidence="5">The sequence shown here is derived from an EMBL/GenBank/DDBJ whole genome shotgun (WGS) entry which is preliminary data.</text>
</comment>
<dbReference type="GO" id="GO:0046872">
    <property type="term" value="F:metal ion binding"/>
    <property type="evidence" value="ECO:0007669"/>
    <property type="project" value="InterPro"/>
</dbReference>
<comment type="similarity">
    <text evidence="1">Belongs to the D-alanine--D-alanine ligase family.</text>
</comment>
<keyword evidence="2" id="KW-0436">Ligase</keyword>
<organism evidence="5 6">
    <name type="scientific">Thalassotalea euphylliae</name>
    <dbReference type="NCBI Taxonomy" id="1655234"/>
    <lineage>
        <taxon>Bacteria</taxon>
        <taxon>Pseudomonadati</taxon>
        <taxon>Pseudomonadota</taxon>
        <taxon>Gammaproteobacteria</taxon>
        <taxon>Alteromonadales</taxon>
        <taxon>Colwelliaceae</taxon>
        <taxon>Thalassotalea</taxon>
    </lineage>
</organism>
<dbReference type="GO" id="GO:0005524">
    <property type="term" value="F:ATP binding"/>
    <property type="evidence" value="ECO:0007669"/>
    <property type="project" value="UniProtKB-UniRule"/>
</dbReference>
<dbReference type="Pfam" id="PF07478">
    <property type="entry name" value="Dala_Dala_lig_C"/>
    <property type="match status" value="1"/>
</dbReference>
<dbReference type="GO" id="GO:0008716">
    <property type="term" value="F:D-alanine-D-alanine ligase activity"/>
    <property type="evidence" value="ECO:0007669"/>
    <property type="project" value="InterPro"/>
</dbReference>
<evidence type="ECO:0000256" key="3">
    <source>
        <dbReference type="PROSITE-ProRule" id="PRU00409"/>
    </source>
</evidence>
<feature type="domain" description="ATP-grasp" evidence="4">
    <location>
        <begin position="129"/>
        <end position="336"/>
    </location>
</feature>
<keyword evidence="3" id="KW-0067">ATP-binding</keyword>
<keyword evidence="3" id="KW-0547">Nucleotide-binding</keyword>
<dbReference type="Proteomes" id="UP000256478">
    <property type="component" value="Unassembled WGS sequence"/>
</dbReference>
<dbReference type="InterPro" id="IPR011761">
    <property type="entry name" value="ATP-grasp"/>
</dbReference>
<dbReference type="Gene3D" id="3.30.470.20">
    <property type="entry name" value="ATP-grasp fold, B domain"/>
    <property type="match status" value="1"/>
</dbReference>
<accession>A0A3E0TR12</accession>
<evidence type="ECO:0000256" key="2">
    <source>
        <dbReference type="ARBA" id="ARBA00022598"/>
    </source>
</evidence>
<dbReference type="InterPro" id="IPR011095">
    <property type="entry name" value="Dala_Dala_lig_C"/>
</dbReference>
<dbReference type="SUPFAM" id="SSF56059">
    <property type="entry name" value="Glutathione synthetase ATP-binding domain-like"/>
    <property type="match status" value="1"/>
</dbReference>
<dbReference type="PANTHER" id="PTHR23132:SF23">
    <property type="entry name" value="D-ALANINE--D-ALANINE LIGASE B"/>
    <property type="match status" value="1"/>
</dbReference>
<dbReference type="EMBL" id="QUOU01000001">
    <property type="protein sequence ID" value="REL26893.1"/>
    <property type="molecule type" value="Genomic_DNA"/>
</dbReference>
<dbReference type="RefSeq" id="WP_116007996.1">
    <property type="nucleotide sequence ID" value="NZ_QUOU01000001.1"/>
</dbReference>
<dbReference type="InterPro" id="IPR013815">
    <property type="entry name" value="ATP_grasp_subdomain_1"/>
</dbReference>
<evidence type="ECO:0000313" key="6">
    <source>
        <dbReference type="Proteomes" id="UP000256478"/>
    </source>
</evidence>
<gene>
    <name evidence="5" type="ORF">DXX93_10140</name>
</gene>
<evidence type="ECO:0000313" key="5">
    <source>
        <dbReference type="EMBL" id="REL26893.1"/>
    </source>
</evidence>
<proteinExistence type="inferred from homology"/>
<dbReference type="Gene3D" id="3.30.1490.20">
    <property type="entry name" value="ATP-grasp fold, A domain"/>
    <property type="match status" value="1"/>
</dbReference>
<evidence type="ECO:0000256" key="1">
    <source>
        <dbReference type="ARBA" id="ARBA00010871"/>
    </source>
</evidence>
<dbReference type="Gene3D" id="3.40.50.20">
    <property type="match status" value="1"/>
</dbReference>